<dbReference type="PANTHER" id="PTHR22595:SF79">
    <property type="entry name" value="CHITINASE 12"/>
    <property type="match status" value="1"/>
</dbReference>
<comment type="caution">
    <text evidence="5">The sequence shown here is derived from an EMBL/GenBank/DDBJ whole genome shotgun (WGS) entry which is preliminary data.</text>
</comment>
<sequence>MSGETVYSAVDIDESTRKGDLANPNEYAEKDDALWASGVPQDTSASGTKTSTTAAPTTNRATSDVLTSATLDVVRTTSQLVVPTTTSSVIPPTTTSEIPTTTAWVPPPPPTTTTSDVPTTSQWVEPQTTAAITTAQQWNDPKATTDVVWTTQAQWVDPKATSDVPKTTAASNNGGNGGGGGGGGGGGSGNVGSIISRDSFNSALSNCGVNPGNLYDGITQGLGISLAGLGELALLLGNMAWESGNFEVTIEQGCGDGSCPGGWKYFGHGFIQLTWEANYQAAASALGRPDIVDDPNIVSNDPDTNWAVSGWYWIQRVQPALQANGYTIGASVAEINAAYECNGNSIQPGRVAKIQCYQQQFGVNVDYNPSC</sequence>
<dbReference type="EMBL" id="MCGO01000018">
    <property type="protein sequence ID" value="ORY46043.1"/>
    <property type="molecule type" value="Genomic_DNA"/>
</dbReference>
<dbReference type="OrthoDB" id="2100317at2759"/>
<evidence type="ECO:0000313" key="5">
    <source>
        <dbReference type="EMBL" id="ORY46043.1"/>
    </source>
</evidence>
<evidence type="ECO:0000256" key="1">
    <source>
        <dbReference type="ARBA" id="ARBA00022821"/>
    </source>
</evidence>
<dbReference type="AlphaFoldDB" id="A0A1Y2CG49"/>
<dbReference type="GO" id="GO:0016998">
    <property type="term" value="P:cell wall macromolecule catabolic process"/>
    <property type="evidence" value="ECO:0007669"/>
    <property type="project" value="InterPro"/>
</dbReference>
<organism evidence="5 6">
    <name type="scientific">Rhizoclosmatium globosum</name>
    <dbReference type="NCBI Taxonomy" id="329046"/>
    <lineage>
        <taxon>Eukaryota</taxon>
        <taxon>Fungi</taxon>
        <taxon>Fungi incertae sedis</taxon>
        <taxon>Chytridiomycota</taxon>
        <taxon>Chytridiomycota incertae sedis</taxon>
        <taxon>Chytridiomycetes</taxon>
        <taxon>Chytridiales</taxon>
        <taxon>Chytriomycetaceae</taxon>
        <taxon>Rhizoclosmatium</taxon>
    </lineage>
</organism>
<dbReference type="InterPro" id="IPR023346">
    <property type="entry name" value="Lysozyme-like_dom_sf"/>
</dbReference>
<evidence type="ECO:0000259" key="4">
    <source>
        <dbReference type="Pfam" id="PF00182"/>
    </source>
</evidence>
<dbReference type="InterPro" id="IPR000726">
    <property type="entry name" value="Glyco_hydro_19_cat"/>
</dbReference>
<feature type="compositionally biased region" description="Low complexity" evidence="3">
    <location>
        <begin position="85"/>
        <end position="104"/>
    </location>
</feature>
<name>A0A1Y2CG49_9FUNG</name>
<dbReference type="PANTHER" id="PTHR22595">
    <property type="entry name" value="CHITINASE-RELATED"/>
    <property type="match status" value="1"/>
</dbReference>
<dbReference type="GO" id="GO:0006032">
    <property type="term" value="P:chitin catabolic process"/>
    <property type="evidence" value="ECO:0007669"/>
    <property type="project" value="InterPro"/>
</dbReference>
<feature type="region of interest" description="Disordered" evidence="3">
    <location>
        <begin position="17"/>
        <end position="61"/>
    </location>
</feature>
<reference evidence="5 6" key="1">
    <citation type="submission" date="2016-07" db="EMBL/GenBank/DDBJ databases">
        <title>Pervasive Adenine N6-methylation of Active Genes in Fungi.</title>
        <authorList>
            <consortium name="DOE Joint Genome Institute"/>
            <person name="Mondo S.J."/>
            <person name="Dannebaum R.O."/>
            <person name="Kuo R.C."/>
            <person name="Labutti K."/>
            <person name="Haridas S."/>
            <person name="Kuo A."/>
            <person name="Salamov A."/>
            <person name="Ahrendt S.R."/>
            <person name="Lipzen A."/>
            <person name="Sullivan W."/>
            <person name="Andreopoulos W.B."/>
            <person name="Clum A."/>
            <person name="Lindquist E."/>
            <person name="Daum C."/>
            <person name="Ramamoorthy G.K."/>
            <person name="Gryganskyi A."/>
            <person name="Culley D."/>
            <person name="Magnuson J.K."/>
            <person name="James T.Y."/>
            <person name="O'Malley M.A."/>
            <person name="Stajich J.E."/>
            <person name="Spatafora J.W."/>
            <person name="Visel A."/>
            <person name="Grigoriev I.V."/>
        </authorList>
    </citation>
    <scope>NUCLEOTIDE SEQUENCE [LARGE SCALE GENOMIC DNA]</scope>
    <source>
        <strain evidence="5 6">JEL800</strain>
    </source>
</reference>
<evidence type="ECO:0000256" key="2">
    <source>
        <dbReference type="ARBA" id="ARBA00023157"/>
    </source>
</evidence>
<dbReference type="SUPFAM" id="SSF53955">
    <property type="entry name" value="Lysozyme-like"/>
    <property type="match status" value="1"/>
</dbReference>
<evidence type="ECO:0000256" key="3">
    <source>
        <dbReference type="SAM" id="MobiDB-lite"/>
    </source>
</evidence>
<accession>A0A1Y2CG49</accession>
<keyword evidence="6" id="KW-1185">Reference proteome</keyword>
<feature type="domain" description="Glycoside hydrolase family 19 catalytic" evidence="4">
    <location>
        <begin position="258"/>
        <end position="323"/>
    </location>
</feature>
<dbReference type="GO" id="GO:0004568">
    <property type="term" value="F:chitinase activity"/>
    <property type="evidence" value="ECO:0007669"/>
    <property type="project" value="InterPro"/>
</dbReference>
<keyword evidence="1" id="KW-0611">Plant defense</keyword>
<gene>
    <name evidence="5" type="ORF">BCR33DRAFT_159189</name>
</gene>
<feature type="compositionally biased region" description="Gly residues" evidence="3">
    <location>
        <begin position="174"/>
        <end position="185"/>
    </location>
</feature>
<evidence type="ECO:0000313" key="6">
    <source>
        <dbReference type="Proteomes" id="UP000193642"/>
    </source>
</evidence>
<keyword evidence="2" id="KW-1015">Disulfide bond</keyword>
<dbReference type="GO" id="GO:0006952">
    <property type="term" value="P:defense response"/>
    <property type="evidence" value="ECO:0007669"/>
    <property type="project" value="UniProtKB-KW"/>
</dbReference>
<feature type="region of interest" description="Disordered" evidence="3">
    <location>
        <begin position="154"/>
        <end position="185"/>
    </location>
</feature>
<dbReference type="Pfam" id="PF00182">
    <property type="entry name" value="Glyco_hydro_19"/>
    <property type="match status" value="1"/>
</dbReference>
<proteinExistence type="predicted"/>
<feature type="region of interest" description="Disordered" evidence="3">
    <location>
        <begin position="85"/>
        <end position="121"/>
    </location>
</feature>
<dbReference type="Proteomes" id="UP000193642">
    <property type="component" value="Unassembled WGS sequence"/>
</dbReference>
<feature type="compositionally biased region" description="Low complexity" evidence="3">
    <location>
        <begin position="43"/>
        <end position="61"/>
    </location>
</feature>
<dbReference type="Gene3D" id="1.10.530.10">
    <property type="match status" value="1"/>
</dbReference>
<protein>
    <submittedName>
        <fullName evidence="5">Lysozyme-like protein</fullName>
    </submittedName>
</protein>